<feature type="region of interest" description="Disordered" evidence="1">
    <location>
        <begin position="364"/>
        <end position="412"/>
    </location>
</feature>
<dbReference type="AlphaFoldDB" id="A0A915E3W7"/>
<feature type="compositionally biased region" description="Low complexity" evidence="1">
    <location>
        <begin position="367"/>
        <end position="388"/>
    </location>
</feature>
<feature type="region of interest" description="Disordered" evidence="1">
    <location>
        <begin position="1"/>
        <end position="113"/>
    </location>
</feature>
<feature type="region of interest" description="Disordered" evidence="1">
    <location>
        <begin position="268"/>
        <end position="349"/>
    </location>
</feature>
<feature type="region of interest" description="Disordered" evidence="1">
    <location>
        <begin position="463"/>
        <end position="487"/>
    </location>
</feature>
<feature type="compositionally biased region" description="Polar residues" evidence="1">
    <location>
        <begin position="1"/>
        <end position="21"/>
    </location>
</feature>
<feature type="compositionally biased region" description="Basic and acidic residues" evidence="1">
    <location>
        <begin position="473"/>
        <end position="483"/>
    </location>
</feature>
<feature type="compositionally biased region" description="Polar residues" evidence="1">
    <location>
        <begin position="316"/>
        <end position="327"/>
    </location>
</feature>
<evidence type="ECO:0000313" key="3">
    <source>
        <dbReference type="WBParaSite" id="jg25556"/>
    </source>
</evidence>
<protein>
    <submittedName>
        <fullName evidence="3">Uncharacterized protein</fullName>
    </submittedName>
</protein>
<feature type="compositionally biased region" description="Polar residues" evidence="1">
    <location>
        <begin position="48"/>
        <end position="58"/>
    </location>
</feature>
<sequence length="550" mass="59039">MTSETQDGQQQPVEVNESTTLLDPPSSQATNNSAAAADNEVPAAQEAAITSTSGNNGVSEEESVVPTQHHNSDDEGEHPTVSVVIDEDEDGEDAAAVPTPQLGQSSGAPPETEEHMVSLPYQDHNYDMGRSAVRTNSSRDNNESFPIIEGLASYIGDEPEHYNNVERSGRMAPIEYRRVRGRDSVSSSSVEQMRMQHGFHPTVISTNHHHPGVVTSSRQFGGQNVVRTIRGSDGYSPSVTNLHPGTRQVSIVGGQLPAVFNPRRVVRPSTASDYGQGPPTLRASRPAADGAGYATASTTRYTTLTPQGHRGIGPSPITNLNPSTTAAVMNDPSRAANDNAPAPFFIPSKGFKPISRNRISTPGRVQPLTGAAGTPATPSASTTTLQQPIQGSPRKVYQQLGRGGRGGDNAANDMHTYVKRDLRQETPPDTSAIDVVEEEEAQNAKFFQRQSQSLGATIRNKQVSQYPAGQEPAKQHESPRSGEHLGTPVHLQQRSSTNQQHNNNMQSAGFRNTQQSAVPSILQRGTRQVGTTPQKPTANVFLVLKIQLVF</sequence>
<reference evidence="3" key="1">
    <citation type="submission" date="2022-11" db="UniProtKB">
        <authorList>
            <consortium name="WormBaseParasite"/>
        </authorList>
    </citation>
    <scope>IDENTIFICATION</scope>
</reference>
<dbReference type="WBParaSite" id="jg25556">
    <property type="protein sequence ID" value="jg25556"/>
    <property type="gene ID" value="jg25556"/>
</dbReference>
<feature type="compositionally biased region" description="Low complexity" evidence="1">
    <location>
        <begin position="26"/>
        <end position="39"/>
    </location>
</feature>
<proteinExistence type="predicted"/>
<evidence type="ECO:0000313" key="2">
    <source>
        <dbReference type="Proteomes" id="UP000887574"/>
    </source>
</evidence>
<name>A0A915E3W7_9BILA</name>
<evidence type="ECO:0000256" key="1">
    <source>
        <dbReference type="SAM" id="MobiDB-lite"/>
    </source>
</evidence>
<accession>A0A915E3W7</accession>
<keyword evidence="2" id="KW-1185">Reference proteome</keyword>
<feature type="compositionally biased region" description="Low complexity" evidence="1">
    <location>
        <begin position="290"/>
        <end position="305"/>
    </location>
</feature>
<dbReference type="Proteomes" id="UP000887574">
    <property type="component" value="Unplaced"/>
</dbReference>
<organism evidence="2 3">
    <name type="scientific">Ditylenchus dipsaci</name>
    <dbReference type="NCBI Taxonomy" id="166011"/>
    <lineage>
        <taxon>Eukaryota</taxon>
        <taxon>Metazoa</taxon>
        <taxon>Ecdysozoa</taxon>
        <taxon>Nematoda</taxon>
        <taxon>Chromadorea</taxon>
        <taxon>Rhabditida</taxon>
        <taxon>Tylenchina</taxon>
        <taxon>Tylenchomorpha</taxon>
        <taxon>Sphaerularioidea</taxon>
        <taxon>Anguinidae</taxon>
        <taxon>Anguininae</taxon>
        <taxon>Ditylenchus</taxon>
    </lineage>
</organism>